<comment type="catalytic activity">
    <reaction evidence="14">
        <text>choline + 2 reduced [2Fe-2S]-[ferredoxin] + O2 + 2 H(+) = betaine aldehyde hydrate + 2 oxidized [2Fe-2S]-[ferredoxin] + H2O</text>
        <dbReference type="Rhea" id="RHEA:17769"/>
        <dbReference type="Rhea" id="RHEA-COMP:10000"/>
        <dbReference type="Rhea" id="RHEA-COMP:10001"/>
        <dbReference type="ChEBI" id="CHEBI:15354"/>
        <dbReference type="ChEBI" id="CHEBI:15377"/>
        <dbReference type="ChEBI" id="CHEBI:15378"/>
        <dbReference type="ChEBI" id="CHEBI:15379"/>
        <dbReference type="ChEBI" id="CHEBI:15870"/>
        <dbReference type="ChEBI" id="CHEBI:33737"/>
        <dbReference type="ChEBI" id="CHEBI:33738"/>
        <dbReference type="EC" id="1.14.15.7"/>
    </reaction>
</comment>
<comment type="similarity">
    <text evidence="4">Belongs to the choline monooxygenase family.</text>
</comment>
<keyword evidence="8" id="KW-0479">Metal-binding</keyword>
<feature type="domain" description="Rieske" evidence="15">
    <location>
        <begin position="1"/>
        <end position="88"/>
    </location>
</feature>
<evidence type="ECO:0000256" key="3">
    <source>
        <dbReference type="ARBA" id="ARBA00004866"/>
    </source>
</evidence>
<proteinExistence type="inferred from homology"/>
<evidence type="ECO:0000256" key="7">
    <source>
        <dbReference type="ARBA" id="ARBA00022714"/>
    </source>
</evidence>
<keyword evidence="12" id="KW-0411">Iron-sulfur</keyword>
<dbReference type="Pfam" id="PF00848">
    <property type="entry name" value="Ring_hydroxyl_A"/>
    <property type="match status" value="1"/>
</dbReference>
<dbReference type="SUPFAM" id="SSF55961">
    <property type="entry name" value="Bet v1-like"/>
    <property type="match status" value="1"/>
</dbReference>
<dbReference type="Pfam" id="PF00355">
    <property type="entry name" value="Rieske"/>
    <property type="match status" value="1"/>
</dbReference>
<evidence type="ECO:0000259" key="15">
    <source>
        <dbReference type="PROSITE" id="PS51296"/>
    </source>
</evidence>
<dbReference type="InterPro" id="IPR001663">
    <property type="entry name" value="Rng_hydr_dOase-A"/>
</dbReference>
<evidence type="ECO:0000256" key="8">
    <source>
        <dbReference type="ARBA" id="ARBA00022723"/>
    </source>
</evidence>
<evidence type="ECO:0000313" key="16">
    <source>
        <dbReference type="EMBL" id="KAH9304956.1"/>
    </source>
</evidence>
<dbReference type="EMBL" id="JAHRHJ020000008">
    <property type="protein sequence ID" value="KAH9304956.1"/>
    <property type="molecule type" value="Genomic_DNA"/>
</dbReference>
<comment type="cofactor">
    <cofactor evidence="1">
        <name>Fe cation</name>
        <dbReference type="ChEBI" id="CHEBI:24875"/>
    </cofactor>
</comment>
<keyword evidence="11" id="KW-0408">Iron</keyword>
<evidence type="ECO:0000256" key="6">
    <source>
        <dbReference type="ARBA" id="ARBA00014931"/>
    </source>
</evidence>
<feature type="non-terminal residue" evidence="16">
    <location>
        <position position="1"/>
    </location>
</feature>
<evidence type="ECO:0000256" key="12">
    <source>
        <dbReference type="ARBA" id="ARBA00023014"/>
    </source>
</evidence>
<comment type="caution">
    <text evidence="16">The sequence shown here is derived from an EMBL/GenBank/DDBJ whole genome shotgun (WGS) entry which is preliminary data.</text>
</comment>
<keyword evidence="9" id="KW-0809">Transit peptide</keyword>
<sequence length="262" mass="29328">LGNVQFVICRDGNGGLHAFHNVCRHHAALVASGSGRKSCFVCPYHGWTYGLDGVLQKATRIGGIQNFNVNDYGLLAINLATWGPFVLINLDNKDITSEVENSKEVESEWLGSSSKILASACLDQNLQHIARREYTINCNWKVFCDNYLDGGYHVPYAHGGLAAGLNLDSYSTMLFEKVSVQSCQSAKLEGKENFDRLGRDSVYAFIYPNFMVNRYGPWMDTNLVLPLGNCKCLVIFDYFLEASQQNDKAFIERSLQESERVQ</sequence>
<keyword evidence="7" id="KW-0001">2Fe-2S</keyword>
<dbReference type="OMA" id="RREYTIN"/>
<feature type="non-terminal residue" evidence="16">
    <location>
        <position position="262"/>
    </location>
</feature>
<dbReference type="GO" id="GO:0005506">
    <property type="term" value="F:iron ion binding"/>
    <property type="evidence" value="ECO:0007669"/>
    <property type="project" value="InterPro"/>
</dbReference>
<evidence type="ECO:0000256" key="11">
    <source>
        <dbReference type="ARBA" id="ARBA00023004"/>
    </source>
</evidence>
<dbReference type="GO" id="GO:0019133">
    <property type="term" value="F:choline monooxygenase activity"/>
    <property type="evidence" value="ECO:0007669"/>
    <property type="project" value="UniProtKB-EC"/>
</dbReference>
<keyword evidence="17" id="KW-1185">Reference proteome</keyword>
<evidence type="ECO:0000256" key="4">
    <source>
        <dbReference type="ARBA" id="ARBA00010848"/>
    </source>
</evidence>
<organism evidence="16 17">
    <name type="scientific">Taxus chinensis</name>
    <name type="common">Chinese yew</name>
    <name type="synonym">Taxus wallichiana var. chinensis</name>
    <dbReference type="NCBI Taxonomy" id="29808"/>
    <lineage>
        <taxon>Eukaryota</taxon>
        <taxon>Viridiplantae</taxon>
        <taxon>Streptophyta</taxon>
        <taxon>Embryophyta</taxon>
        <taxon>Tracheophyta</taxon>
        <taxon>Spermatophyta</taxon>
        <taxon>Pinopsida</taxon>
        <taxon>Pinidae</taxon>
        <taxon>Conifers II</taxon>
        <taxon>Cupressales</taxon>
        <taxon>Taxaceae</taxon>
        <taxon>Taxus</taxon>
    </lineage>
</organism>
<dbReference type="SUPFAM" id="SSF50022">
    <property type="entry name" value="ISP domain"/>
    <property type="match status" value="1"/>
</dbReference>
<evidence type="ECO:0000256" key="9">
    <source>
        <dbReference type="ARBA" id="ARBA00022946"/>
    </source>
</evidence>
<evidence type="ECO:0000256" key="14">
    <source>
        <dbReference type="ARBA" id="ARBA00049097"/>
    </source>
</evidence>
<comment type="pathway">
    <text evidence="3">Amine and polyamine biosynthesis; betaine biosynthesis via choline pathway; betaine aldehyde from choline (monooxygenase route): step 1/1.</text>
</comment>
<gene>
    <name evidence="16" type="ORF">KI387_009360</name>
</gene>
<evidence type="ECO:0000256" key="1">
    <source>
        <dbReference type="ARBA" id="ARBA00001962"/>
    </source>
</evidence>
<evidence type="ECO:0000256" key="5">
    <source>
        <dbReference type="ARBA" id="ARBA00012763"/>
    </source>
</evidence>
<comment type="function">
    <text evidence="2">Catalyzes the first step of the osmoprotectant glycine betaine synthesis.</text>
</comment>
<evidence type="ECO:0000256" key="10">
    <source>
        <dbReference type="ARBA" id="ARBA00023002"/>
    </source>
</evidence>
<evidence type="ECO:0000256" key="2">
    <source>
        <dbReference type="ARBA" id="ARBA00002149"/>
    </source>
</evidence>
<dbReference type="InterPro" id="IPR017941">
    <property type="entry name" value="Rieske_2Fe-2S"/>
</dbReference>
<dbReference type="Gene3D" id="2.102.10.10">
    <property type="entry name" value="Rieske [2Fe-2S] iron-sulphur domain"/>
    <property type="match status" value="1"/>
</dbReference>
<reference evidence="16 17" key="1">
    <citation type="journal article" date="2021" name="Nat. Plants">
        <title>The Taxus genome provides insights into paclitaxel biosynthesis.</title>
        <authorList>
            <person name="Xiong X."/>
            <person name="Gou J."/>
            <person name="Liao Q."/>
            <person name="Li Y."/>
            <person name="Zhou Q."/>
            <person name="Bi G."/>
            <person name="Li C."/>
            <person name="Du R."/>
            <person name="Wang X."/>
            <person name="Sun T."/>
            <person name="Guo L."/>
            <person name="Liang H."/>
            <person name="Lu P."/>
            <person name="Wu Y."/>
            <person name="Zhang Z."/>
            <person name="Ro D.K."/>
            <person name="Shang Y."/>
            <person name="Huang S."/>
            <person name="Yan J."/>
        </authorList>
    </citation>
    <scope>NUCLEOTIDE SEQUENCE [LARGE SCALE GENOMIC DNA]</scope>
    <source>
        <strain evidence="16">Ta-2019</strain>
    </source>
</reference>
<evidence type="ECO:0000256" key="13">
    <source>
        <dbReference type="ARBA" id="ARBA00034078"/>
    </source>
</evidence>
<dbReference type="PROSITE" id="PS51296">
    <property type="entry name" value="RIESKE"/>
    <property type="match status" value="1"/>
</dbReference>
<dbReference type="PANTHER" id="PTHR43756">
    <property type="entry name" value="CHOLINE MONOOXYGENASE, CHLOROPLASTIC"/>
    <property type="match status" value="1"/>
</dbReference>
<dbReference type="EC" id="1.14.15.7" evidence="5"/>
<dbReference type="InterPro" id="IPR036922">
    <property type="entry name" value="Rieske_2Fe-2S_sf"/>
</dbReference>
<dbReference type="Proteomes" id="UP000824469">
    <property type="component" value="Unassembled WGS sequence"/>
</dbReference>
<dbReference type="PANTHER" id="PTHR43756:SF5">
    <property type="entry name" value="CHOLINE MONOOXYGENASE, CHLOROPLASTIC"/>
    <property type="match status" value="1"/>
</dbReference>
<dbReference type="InterPro" id="IPR015879">
    <property type="entry name" value="Ring_hydroxy_dOase_asu_C_dom"/>
</dbReference>
<accession>A0AA38CNC0</accession>
<dbReference type="GO" id="GO:0051537">
    <property type="term" value="F:2 iron, 2 sulfur cluster binding"/>
    <property type="evidence" value="ECO:0007669"/>
    <property type="project" value="UniProtKB-KW"/>
</dbReference>
<evidence type="ECO:0000313" key="17">
    <source>
        <dbReference type="Proteomes" id="UP000824469"/>
    </source>
</evidence>
<name>A0AA38CNC0_TAXCH</name>
<keyword evidence="10" id="KW-0560">Oxidoreductase</keyword>
<comment type="cofactor">
    <cofactor evidence="13">
        <name>[2Fe-2S] cluster</name>
        <dbReference type="ChEBI" id="CHEBI:190135"/>
    </cofactor>
</comment>
<protein>
    <recommendedName>
        <fullName evidence="6">Choline monooxygenase, chloroplastic</fullName>
        <ecNumber evidence="5">1.14.15.7</ecNumber>
    </recommendedName>
</protein>
<dbReference type="Gene3D" id="3.90.380.10">
    <property type="entry name" value="Naphthalene 1,2-dioxygenase Alpha Subunit, Chain A, domain 1"/>
    <property type="match status" value="2"/>
</dbReference>
<dbReference type="AlphaFoldDB" id="A0AA38CNC0"/>